<name>A0ABN7X265_GIGMA</name>
<reference evidence="2 3" key="1">
    <citation type="submission" date="2021-06" db="EMBL/GenBank/DDBJ databases">
        <authorList>
            <person name="Kallberg Y."/>
            <person name="Tangrot J."/>
            <person name="Rosling A."/>
        </authorList>
    </citation>
    <scope>NUCLEOTIDE SEQUENCE [LARGE SCALE GENOMIC DNA]</scope>
    <source>
        <strain evidence="2 3">120-4 pot B 10/14</strain>
    </source>
</reference>
<evidence type="ECO:0000313" key="2">
    <source>
        <dbReference type="EMBL" id="CAG8845592.1"/>
    </source>
</evidence>
<dbReference type="EMBL" id="CAJVQB010080187">
    <property type="protein sequence ID" value="CAG8845592.1"/>
    <property type="molecule type" value="Genomic_DNA"/>
</dbReference>
<dbReference type="Proteomes" id="UP000789901">
    <property type="component" value="Unassembled WGS sequence"/>
</dbReference>
<sequence>SPDLKITTIEDDPILMKIQQSTFYALQTHAPDEQPAKKAKPETDSASPSIQQEKRNTSILIELEVPIATPTGPTTEESTNPISQPQNQAPLLPQSIDPTISKIRINEDDDMANARSDTTMKSIQTADHKTYSQAVTRQRTDRSPRQLDKHTEL</sequence>
<gene>
    <name evidence="2" type="ORF">GMARGA_LOCUS37726</name>
</gene>
<feature type="non-terminal residue" evidence="2">
    <location>
        <position position="1"/>
    </location>
</feature>
<evidence type="ECO:0000313" key="3">
    <source>
        <dbReference type="Proteomes" id="UP000789901"/>
    </source>
</evidence>
<comment type="caution">
    <text evidence="2">The sequence shown here is derived from an EMBL/GenBank/DDBJ whole genome shotgun (WGS) entry which is preliminary data.</text>
</comment>
<evidence type="ECO:0000256" key="1">
    <source>
        <dbReference type="SAM" id="MobiDB-lite"/>
    </source>
</evidence>
<feature type="compositionally biased region" description="Basic and acidic residues" evidence="1">
    <location>
        <begin position="138"/>
        <end position="153"/>
    </location>
</feature>
<feature type="compositionally biased region" description="Polar residues" evidence="1">
    <location>
        <begin position="115"/>
        <end position="137"/>
    </location>
</feature>
<feature type="compositionally biased region" description="Polar residues" evidence="1">
    <location>
        <begin position="71"/>
        <end position="89"/>
    </location>
</feature>
<proteinExistence type="predicted"/>
<keyword evidence="3" id="KW-1185">Reference proteome</keyword>
<accession>A0ABN7X265</accession>
<organism evidence="2 3">
    <name type="scientific">Gigaspora margarita</name>
    <dbReference type="NCBI Taxonomy" id="4874"/>
    <lineage>
        <taxon>Eukaryota</taxon>
        <taxon>Fungi</taxon>
        <taxon>Fungi incertae sedis</taxon>
        <taxon>Mucoromycota</taxon>
        <taxon>Glomeromycotina</taxon>
        <taxon>Glomeromycetes</taxon>
        <taxon>Diversisporales</taxon>
        <taxon>Gigasporaceae</taxon>
        <taxon>Gigaspora</taxon>
    </lineage>
</organism>
<protein>
    <submittedName>
        <fullName evidence="2">13973_t:CDS:1</fullName>
    </submittedName>
</protein>
<feature type="compositionally biased region" description="Basic and acidic residues" evidence="1">
    <location>
        <begin position="30"/>
        <end position="43"/>
    </location>
</feature>
<feature type="region of interest" description="Disordered" evidence="1">
    <location>
        <begin position="26"/>
        <end position="153"/>
    </location>
</feature>